<accession>A0AAV4PYU0</accession>
<name>A0AAV4PYU0_CAEEX</name>
<comment type="caution">
    <text evidence="1">The sequence shown here is derived from an EMBL/GenBank/DDBJ whole genome shotgun (WGS) entry which is preliminary data.</text>
</comment>
<evidence type="ECO:0000313" key="1">
    <source>
        <dbReference type="EMBL" id="GIY00333.1"/>
    </source>
</evidence>
<proteinExistence type="predicted"/>
<sequence length="222" mass="24596">MAGLDQGSDGWEKSAVRICNVTKRVNHPNPTTDQEVLVKRCCIKGAAGPDDLRPGIDNCRESSPPRANELQQGTFSTGFTENALPPCAFHSIWLVHLFGALNRLGTCHAHVQGNLPVPLFKREHSPPNRCAFSLGWYSEDEISFIWGSSLKRKAGPNWRKTEIEKLKCLHGSGDGSATLHRSDGQQQLAKETSKYEGLHLDQMFAEPHLHLSNTSCTAEKRK</sequence>
<organism evidence="1 2">
    <name type="scientific">Caerostris extrusa</name>
    <name type="common">Bark spider</name>
    <name type="synonym">Caerostris bankana</name>
    <dbReference type="NCBI Taxonomy" id="172846"/>
    <lineage>
        <taxon>Eukaryota</taxon>
        <taxon>Metazoa</taxon>
        <taxon>Ecdysozoa</taxon>
        <taxon>Arthropoda</taxon>
        <taxon>Chelicerata</taxon>
        <taxon>Arachnida</taxon>
        <taxon>Araneae</taxon>
        <taxon>Araneomorphae</taxon>
        <taxon>Entelegynae</taxon>
        <taxon>Araneoidea</taxon>
        <taxon>Araneidae</taxon>
        <taxon>Caerostris</taxon>
    </lineage>
</organism>
<dbReference type="AlphaFoldDB" id="A0AAV4PYU0"/>
<evidence type="ECO:0000313" key="2">
    <source>
        <dbReference type="Proteomes" id="UP001054945"/>
    </source>
</evidence>
<gene>
    <name evidence="1" type="ORF">CEXT_145191</name>
</gene>
<dbReference type="Proteomes" id="UP001054945">
    <property type="component" value="Unassembled WGS sequence"/>
</dbReference>
<protein>
    <submittedName>
        <fullName evidence="1">Uncharacterized protein</fullName>
    </submittedName>
</protein>
<reference evidence="1 2" key="1">
    <citation type="submission" date="2021-06" db="EMBL/GenBank/DDBJ databases">
        <title>Caerostris extrusa draft genome.</title>
        <authorList>
            <person name="Kono N."/>
            <person name="Arakawa K."/>
        </authorList>
    </citation>
    <scope>NUCLEOTIDE SEQUENCE [LARGE SCALE GENOMIC DNA]</scope>
</reference>
<dbReference type="EMBL" id="BPLR01005168">
    <property type="protein sequence ID" value="GIY00333.1"/>
    <property type="molecule type" value="Genomic_DNA"/>
</dbReference>
<keyword evidence="2" id="KW-1185">Reference proteome</keyword>